<dbReference type="Gramene" id="CDF41363">
    <property type="protein sequence ID" value="CDF41363"/>
    <property type="gene ID" value="CHC_T00000989001"/>
</dbReference>
<proteinExistence type="predicted"/>
<evidence type="ECO:0000259" key="2">
    <source>
        <dbReference type="Pfam" id="PF06722"/>
    </source>
</evidence>
<dbReference type="Pfam" id="PF06722">
    <property type="entry name" value="EryCIII-like_C"/>
    <property type="match status" value="1"/>
</dbReference>
<dbReference type="OrthoDB" id="5835829at2759"/>
<keyword evidence="1" id="KW-0808">Transferase</keyword>
<evidence type="ECO:0000313" key="4">
    <source>
        <dbReference type="Proteomes" id="UP000012073"/>
    </source>
</evidence>
<organism evidence="3 4">
    <name type="scientific">Chondrus crispus</name>
    <name type="common">Carrageen Irish moss</name>
    <name type="synonym">Polymorpha crispa</name>
    <dbReference type="NCBI Taxonomy" id="2769"/>
    <lineage>
        <taxon>Eukaryota</taxon>
        <taxon>Rhodophyta</taxon>
        <taxon>Florideophyceae</taxon>
        <taxon>Rhodymeniophycidae</taxon>
        <taxon>Gigartinales</taxon>
        <taxon>Gigartinaceae</taxon>
        <taxon>Chondrus</taxon>
    </lineage>
</organism>
<dbReference type="Gene3D" id="3.40.50.2000">
    <property type="entry name" value="Glycogen Phosphorylase B"/>
    <property type="match status" value="3"/>
</dbReference>
<dbReference type="RefSeq" id="XP_005711657.1">
    <property type="nucleotide sequence ID" value="XM_005711600.1"/>
</dbReference>
<evidence type="ECO:0000256" key="1">
    <source>
        <dbReference type="ARBA" id="ARBA00022679"/>
    </source>
</evidence>
<reference evidence="4" key="1">
    <citation type="journal article" date="2013" name="Proc. Natl. Acad. Sci. U.S.A.">
        <title>Genome structure and metabolic features in the red seaweed Chondrus crispus shed light on evolution of the Archaeplastida.</title>
        <authorList>
            <person name="Collen J."/>
            <person name="Porcel B."/>
            <person name="Carre W."/>
            <person name="Ball S.G."/>
            <person name="Chaparro C."/>
            <person name="Tonon T."/>
            <person name="Barbeyron T."/>
            <person name="Michel G."/>
            <person name="Noel B."/>
            <person name="Valentin K."/>
            <person name="Elias M."/>
            <person name="Artiguenave F."/>
            <person name="Arun A."/>
            <person name="Aury J.M."/>
            <person name="Barbosa-Neto J.F."/>
            <person name="Bothwell J.H."/>
            <person name="Bouget F.Y."/>
            <person name="Brillet L."/>
            <person name="Cabello-Hurtado F."/>
            <person name="Capella-Gutierrez S."/>
            <person name="Charrier B."/>
            <person name="Cladiere L."/>
            <person name="Cock J.M."/>
            <person name="Coelho S.M."/>
            <person name="Colleoni C."/>
            <person name="Czjzek M."/>
            <person name="Da Silva C."/>
            <person name="Delage L."/>
            <person name="Denoeud F."/>
            <person name="Deschamps P."/>
            <person name="Dittami S.M."/>
            <person name="Gabaldon T."/>
            <person name="Gachon C.M."/>
            <person name="Groisillier A."/>
            <person name="Herve C."/>
            <person name="Jabbari K."/>
            <person name="Katinka M."/>
            <person name="Kloareg B."/>
            <person name="Kowalczyk N."/>
            <person name="Labadie K."/>
            <person name="Leblanc C."/>
            <person name="Lopez P.J."/>
            <person name="McLachlan D.H."/>
            <person name="Meslet-Cladiere L."/>
            <person name="Moustafa A."/>
            <person name="Nehr Z."/>
            <person name="Nyvall Collen P."/>
            <person name="Panaud O."/>
            <person name="Partensky F."/>
            <person name="Poulain J."/>
            <person name="Rensing S.A."/>
            <person name="Rousvoal S."/>
            <person name="Samson G."/>
            <person name="Symeonidi A."/>
            <person name="Weissenbach J."/>
            <person name="Zambounis A."/>
            <person name="Wincker P."/>
            <person name="Boyen C."/>
        </authorList>
    </citation>
    <scope>NUCLEOTIDE SEQUENCE [LARGE SCALE GENOMIC DNA]</scope>
    <source>
        <strain evidence="4">cv. Stackhouse</strain>
    </source>
</reference>
<dbReference type="PhylomeDB" id="R7QUL1"/>
<protein>
    <recommendedName>
        <fullName evidence="2">Erythromycin biosynthesis protein CIII-like C-terminal domain-containing protein</fullName>
    </recommendedName>
</protein>
<keyword evidence="4" id="KW-1185">Reference proteome</keyword>
<dbReference type="InterPro" id="IPR002213">
    <property type="entry name" value="UDP_glucos_trans"/>
</dbReference>
<dbReference type="GO" id="GO:0016758">
    <property type="term" value="F:hexosyltransferase activity"/>
    <property type="evidence" value="ECO:0007669"/>
    <property type="project" value="UniProtKB-ARBA"/>
</dbReference>
<feature type="domain" description="Erythromycin biosynthesis protein CIII-like C-terminal" evidence="2">
    <location>
        <begin position="408"/>
        <end position="497"/>
    </location>
</feature>
<dbReference type="Proteomes" id="UP000012073">
    <property type="component" value="Unassembled WGS sequence"/>
</dbReference>
<dbReference type="InterPro" id="IPR010610">
    <property type="entry name" value="EryCIII-like_C"/>
</dbReference>
<gene>
    <name evidence="3" type="ORF">CHC_T00000989001</name>
</gene>
<sequence length="538" mass="58584">MTTALFIVVGSRGDTEPSLALIDALLRNHIFAHVHICLQSDYAHLVPPSPRLTVHLLPFSTKTFQKVMIKDYILTRLRCFFTRQPFDIVSFQLHCISAMVCDIVLPSLSSIQSVAAAHPPSLVLASSLAANLASTLADAHAVPAVVLNLQPNVPTSAYPNYMSSVANASLAATEIAHLQRHPASVQKESPAYRATYDYEFHSTSRPVVNKLRATLGLAPLSAEQLADVLYGRYPRVHVINSYPAQLVPPGKDWAPGVHHVPALADEYEPAGWDARKACPRVAEFLARGEKPVVVSFGSTTIQGFEKTLSRAILHGLKEAGVARAILLRRAHGDIGSHQLTKKAADGPWWAKKVREWATGMVNLAMWLVWLKPQAELLEDAANAGRDEELRAWAAEHMLECTEEPQYGWLLQRCAGLVCHGGAGTVFAGLKAGVPVVVAPILGDQFFWGPLVQELGLGAVAGPNLQRADGEAFAQAIKTVREQDVRERARAYAEEGHKMEKGSDVAAMLLGKIVASEEGKYLSDRTGQAVNREAYTYSR</sequence>
<dbReference type="InterPro" id="IPR050426">
    <property type="entry name" value="Glycosyltransferase_28"/>
</dbReference>
<evidence type="ECO:0000313" key="3">
    <source>
        <dbReference type="EMBL" id="CDF41363.1"/>
    </source>
</evidence>
<dbReference type="KEGG" id="ccp:CHC_T00000989001"/>
<dbReference type="GO" id="GO:0008194">
    <property type="term" value="F:UDP-glycosyltransferase activity"/>
    <property type="evidence" value="ECO:0007669"/>
    <property type="project" value="InterPro"/>
</dbReference>
<accession>R7QUL1</accession>
<dbReference type="CDD" id="cd03784">
    <property type="entry name" value="GT1_Gtf-like"/>
    <property type="match status" value="1"/>
</dbReference>
<name>R7QUL1_CHOCR</name>
<dbReference type="SUPFAM" id="SSF53756">
    <property type="entry name" value="UDP-Glycosyltransferase/glycogen phosphorylase"/>
    <property type="match status" value="1"/>
</dbReference>
<dbReference type="GeneID" id="17319375"/>
<dbReference type="PANTHER" id="PTHR48050:SF13">
    <property type="entry name" value="STEROL 3-BETA-GLUCOSYLTRANSFERASE UGT80A2"/>
    <property type="match status" value="1"/>
</dbReference>
<dbReference type="AlphaFoldDB" id="R7QUL1"/>
<dbReference type="EMBL" id="HG002356">
    <property type="protein sequence ID" value="CDF41363.1"/>
    <property type="molecule type" value="Genomic_DNA"/>
</dbReference>
<dbReference type="PANTHER" id="PTHR48050">
    <property type="entry name" value="STEROL 3-BETA-GLUCOSYLTRANSFERASE"/>
    <property type="match status" value="1"/>
</dbReference>